<dbReference type="STRING" id="1385517.N800_08375"/>
<dbReference type="Proteomes" id="UP000029998">
    <property type="component" value="Unassembled WGS sequence"/>
</dbReference>
<name>A0A0A0F0V6_9GAMM</name>
<comment type="caution">
    <text evidence="2">The sequence shown here is derived from an EMBL/GenBank/DDBJ whole genome shotgun (WGS) entry which is preliminary data.</text>
</comment>
<keyword evidence="1" id="KW-0732">Signal</keyword>
<dbReference type="RefSeq" id="WP_036133399.1">
    <property type="nucleotide sequence ID" value="NZ_AVPU01000001.1"/>
</dbReference>
<evidence type="ECO:0000313" key="2">
    <source>
        <dbReference type="EMBL" id="KGM56220.1"/>
    </source>
</evidence>
<proteinExistence type="predicted"/>
<gene>
    <name evidence="2" type="ORF">N800_08375</name>
</gene>
<organism evidence="2 3">
    <name type="scientific">Lysobacter daejeonensis GH1-9</name>
    <dbReference type="NCBI Taxonomy" id="1385517"/>
    <lineage>
        <taxon>Bacteria</taxon>
        <taxon>Pseudomonadati</taxon>
        <taxon>Pseudomonadota</taxon>
        <taxon>Gammaproteobacteria</taxon>
        <taxon>Lysobacterales</taxon>
        <taxon>Lysobacteraceae</taxon>
        <taxon>Aerolutibacter</taxon>
    </lineage>
</organism>
<reference evidence="2 3" key="1">
    <citation type="submission" date="2013-08" db="EMBL/GenBank/DDBJ databases">
        <title>Genome sequencing of Lysobacter.</title>
        <authorList>
            <person name="Zhang S."/>
            <person name="Wang G."/>
        </authorList>
    </citation>
    <scope>NUCLEOTIDE SEQUENCE [LARGE SCALE GENOMIC DNA]</scope>
    <source>
        <strain evidence="2 3">GH1-9</strain>
    </source>
</reference>
<evidence type="ECO:0000256" key="1">
    <source>
        <dbReference type="SAM" id="SignalP"/>
    </source>
</evidence>
<accession>A0A0A0F0V6</accession>
<dbReference type="eggNOG" id="ENOG5032C1T">
    <property type="taxonomic scope" value="Bacteria"/>
</dbReference>
<feature type="signal peptide" evidence="1">
    <location>
        <begin position="1"/>
        <end position="26"/>
    </location>
</feature>
<sequence>MLLRTAISSAVLASAGALGVFSTVPATQPAPQPAPIFQASALDKMAESRVEGDLAMDDAVAASLVGAITLQFPKHKVEVKLDKVDVAPLSLRDRAVSGEGRVRIGDDDAWIPLAFNALYDTRDTVVTQPQLVFGSDAPASMLQRQSALMRALSQQVNRAMAAEFGQQSIEMRIDHASTSPAGRRYLQVQAVGQARFGGEGTEQANIQALYDRATGQWLRVDYELGSAAPRGDLAQG</sequence>
<feature type="chain" id="PRO_5001961999" evidence="1">
    <location>
        <begin position="27"/>
        <end position="236"/>
    </location>
</feature>
<protein>
    <submittedName>
        <fullName evidence="2">Uncharacterized protein</fullName>
    </submittedName>
</protein>
<dbReference type="OrthoDB" id="6019292at2"/>
<evidence type="ECO:0000313" key="3">
    <source>
        <dbReference type="Proteomes" id="UP000029998"/>
    </source>
</evidence>
<dbReference type="AlphaFoldDB" id="A0A0A0F0V6"/>
<keyword evidence="3" id="KW-1185">Reference proteome</keyword>
<dbReference type="EMBL" id="AVPU01000001">
    <property type="protein sequence ID" value="KGM56220.1"/>
    <property type="molecule type" value="Genomic_DNA"/>
</dbReference>